<accession>A0A0G0MXH9</accession>
<reference evidence="1 2" key="1">
    <citation type="journal article" date="2015" name="Nature">
        <title>rRNA introns, odd ribosomes, and small enigmatic genomes across a large radiation of phyla.</title>
        <authorList>
            <person name="Brown C.T."/>
            <person name="Hug L.A."/>
            <person name="Thomas B.C."/>
            <person name="Sharon I."/>
            <person name="Castelle C.J."/>
            <person name="Singh A."/>
            <person name="Wilkins M.J."/>
            <person name="Williams K.H."/>
            <person name="Banfield J.F."/>
        </authorList>
    </citation>
    <scope>NUCLEOTIDE SEQUENCE [LARGE SCALE GENOMIC DNA]</scope>
</reference>
<protein>
    <submittedName>
        <fullName evidence="1">Uncharacterized protein</fullName>
    </submittedName>
</protein>
<comment type="caution">
    <text evidence="1">The sequence shown here is derived from an EMBL/GenBank/DDBJ whole genome shotgun (WGS) entry which is preliminary data.</text>
</comment>
<evidence type="ECO:0000313" key="2">
    <source>
        <dbReference type="Proteomes" id="UP000034022"/>
    </source>
</evidence>
<dbReference type="EMBL" id="LBUU01000011">
    <property type="protein sequence ID" value="KKQ69631.1"/>
    <property type="molecule type" value="Genomic_DNA"/>
</dbReference>
<organism evidence="1 2">
    <name type="scientific">Candidatus Falkowbacteria bacterium GW2011_GWE1_38_31</name>
    <dbReference type="NCBI Taxonomy" id="1618638"/>
    <lineage>
        <taxon>Bacteria</taxon>
        <taxon>Candidatus Falkowiibacteriota</taxon>
    </lineage>
</organism>
<evidence type="ECO:0000313" key="1">
    <source>
        <dbReference type="EMBL" id="KKQ69631.1"/>
    </source>
</evidence>
<dbReference type="Proteomes" id="UP000034022">
    <property type="component" value="Unassembled WGS sequence"/>
</dbReference>
<gene>
    <name evidence="1" type="ORF">US91_C0011G0001</name>
</gene>
<dbReference type="InterPro" id="IPR023833">
    <property type="entry name" value="Signal_pept_SipW-depend-type"/>
</dbReference>
<dbReference type="AlphaFoldDB" id="A0A0G0MXH9"/>
<proteinExistence type="predicted"/>
<dbReference type="NCBIfam" id="TIGR04088">
    <property type="entry name" value="cognate_SipW"/>
    <property type="match status" value="1"/>
</dbReference>
<name>A0A0G0MXH9_9BACT</name>
<sequence>MKKIISSLISIIIVAVFTVGSTIAFFSDTETSADNVFSAGSLDIKIDSQSHFRDLVCTDGYWIDPYAIVCEDTTIGKKDNEYGKSLQSFFVNTANAMVIDEKKNCEDYGFDYTIAKWEYKCGSYLPEGDPNGTSVSGNRKLASWTSEIEAAGIIRKAAWDYMLLSGGYMGYANWYCPMGENNYCHDISHIEICGNNEDTCGDCVLDNGEECDNSLNVAEGFYCTNDCKLKPLNPCTGTWEESDLLNGAHKFFEYARLVPGDYGEDTISFHVYDNDAWGRLVISKVKDDENYCMDGEYFDEPICSEDGFGELGEKIHFTAWLDDGDVPGFQNGGLSKDDEGYDAGEGDNIQQGGEIEIRARDVINAEGEIWDLIGVLTARNENECAEYSPDGQNNGGICHGLAEDGRLVGGTTYYIGLAWEFPAEQNNSTQSDTLVFDMGFEIEQWRNNNEPF</sequence>